<feature type="domain" description="NB-ARC" evidence="8">
    <location>
        <begin position="175"/>
        <end position="343"/>
    </location>
</feature>
<dbReference type="FunFam" id="3.40.50.300:FF:001091">
    <property type="entry name" value="Probable disease resistance protein At1g61300"/>
    <property type="match status" value="1"/>
</dbReference>
<dbReference type="EMBL" id="CM027684">
    <property type="protein sequence ID" value="KAG0528515.1"/>
    <property type="molecule type" value="Genomic_DNA"/>
</dbReference>
<evidence type="ECO:0000256" key="6">
    <source>
        <dbReference type="ARBA" id="ARBA00022840"/>
    </source>
</evidence>
<reference evidence="13" key="1">
    <citation type="journal article" date="2019" name="BMC Genomics">
        <title>A new reference genome for Sorghum bicolor reveals high levels of sequence similarity between sweet and grain genotypes: implications for the genetics of sugar metabolism.</title>
        <authorList>
            <person name="Cooper E.A."/>
            <person name="Brenton Z.W."/>
            <person name="Flinn B.S."/>
            <person name="Jenkins J."/>
            <person name="Shu S."/>
            <person name="Flowers D."/>
            <person name="Luo F."/>
            <person name="Wang Y."/>
            <person name="Xia P."/>
            <person name="Barry K."/>
            <person name="Daum C."/>
            <person name="Lipzen A."/>
            <person name="Yoshinaga Y."/>
            <person name="Schmutz J."/>
            <person name="Saski C."/>
            <person name="Vermerris W."/>
            <person name="Kresovich S."/>
        </authorList>
    </citation>
    <scope>NUCLEOTIDE SEQUENCE</scope>
</reference>
<keyword evidence="7" id="KW-0175">Coiled coil</keyword>
<evidence type="ECO:0000259" key="8">
    <source>
        <dbReference type="Pfam" id="PF00931"/>
    </source>
</evidence>
<gene>
    <name evidence="13" type="ORF">BDA96_05G018800</name>
</gene>
<dbReference type="Gene3D" id="1.20.5.4130">
    <property type="match status" value="1"/>
</dbReference>
<dbReference type="InterPro" id="IPR058922">
    <property type="entry name" value="WHD_DRP"/>
</dbReference>
<dbReference type="InterPro" id="IPR001611">
    <property type="entry name" value="Leu-rich_rpt"/>
</dbReference>
<evidence type="ECO:0000256" key="5">
    <source>
        <dbReference type="ARBA" id="ARBA00022821"/>
    </source>
</evidence>
<dbReference type="SUPFAM" id="SSF52058">
    <property type="entry name" value="L domain-like"/>
    <property type="match status" value="2"/>
</dbReference>
<sequence length="1383" mass="155367">MVGMEAAALSAAITGILKVVGNKLAPLIIKEYSCIVGVKKDLQELQDLVEEINCCLGTARDRATGDAPWLKKLKQVAYDVDDVVDEFQLKAEKHDTDGDGGSVFRYVHIKTESFLLQCKAAKNIKQIKKRFAEIVKQRTDLTAIFGHDPVSHINKTTVNAQTLPVGDEATILGRDQEMHQIISNLVENNDKNEIKIVSIVGLGGSGKTTLAKLIFNDGETIEKQFEVRLWVHVSQEFDFEKLIKKLFEAFADKDPGQPSLPYMSKRIQEGLTRKKFLIVMDDIWTESQNQWDKIMDHLKAGAPGSGILITTRSKHVAKAVRSTYQFCLPRLSSDDSWQLFQQSFRMPVKCLEPGFIEVGKEIVETCCGLPLAIKVLAGSLGDKELIGEWQAMRDNLLDIEGEESVSASLKLSYFHLPSNLKPCFTMCSLFPKGHLINKQQLIDQWIAHDMVSLIPGVDDLEHIGCRYFNSLVQVYFLQDVEEHDGKVTCKMHDVIHDLARSILSEEFSTTLPEDATNSSKGYRYFCLTESPKRILPKQVFDSARAINVDSGNDIIFGKALKNAKHLRSVTVRSACTTRAFSTILQIENLSYLHISSLKCEKLPDAISRIWRLEALHITHSGFLELPQSIGKLQKLRTLNLSWCIELKTLPDSIGDCHMISSIDLSFCYELTSLPMSINGNENLRVLRLCNTRIERLTSSITTLGNLEYLDLSCSSLIELPEGIENLRKLKVMNLEGCVKLGSMPKGIHQLVHLQKLGLFALGEGEKCAQLSELANVGKLGGDLTVTGIEQVTEPSDAHMACLKQKANLQQLSLVWRSGCMDVGNEVAVLNSLEPPSEIKELKIKQYPGRQYPEWMQKQDGLSRFPFLTRMTLSNFPKLKHLKGLVELPCLKDLELIKMLALESISGGPFPSLVYFNMIGLPRLKEVWMVTQQISKCTEERGGSNNQTYNLGQVQIGICLSKLSIDMCAALVVKPHLPLSLEELQLSHTNEQLVQLPGQQDQRFISDTGFTPSVFSFSCLKKLRLCDVKVPTSPVLKKKETASSSPRSVSLYSWELIQHMPALEDLSIECWAGLIELPESIQGLTSLRSLNIQECSCLCTLPEWLGAIRSLECMVIQNCNSLSSLPTSFQQLTTLQRLVLVGCTSLEVPEWLGELRSLKYLWAHCCWGTIPKSLGQLNSLKLLRIEGCDEQHQSWGRLKVCPCDAQHQLPEFMLELHSLRELYIGKLRGMTFLPQSIGCLTSLESLTLENLHALRQLPDFLGGLCSLHKLFLKHLHGLISLPQSMCRLTSLEELYCCNCRGMKFLPEGIRDLTALRYLWINSSPGLGRRCKGEDWHLISHVDRICIDGQDPRLEKRRLHFPSSSKTKLLDKLYDQDIISRCKEK</sequence>
<evidence type="ECO:0000256" key="7">
    <source>
        <dbReference type="ARBA" id="ARBA00023054"/>
    </source>
</evidence>
<dbReference type="GO" id="GO:0002758">
    <property type="term" value="P:innate immune response-activating signaling pathway"/>
    <property type="evidence" value="ECO:0007669"/>
    <property type="project" value="UniProtKB-ARBA"/>
</dbReference>
<evidence type="ECO:0000259" key="12">
    <source>
        <dbReference type="Pfam" id="PF25019"/>
    </source>
</evidence>
<dbReference type="Pfam" id="PF00931">
    <property type="entry name" value="NB-ARC"/>
    <property type="match status" value="1"/>
</dbReference>
<evidence type="ECO:0000259" key="11">
    <source>
        <dbReference type="Pfam" id="PF23598"/>
    </source>
</evidence>
<dbReference type="PANTHER" id="PTHR36766">
    <property type="entry name" value="PLANT BROAD-SPECTRUM MILDEW RESISTANCE PROTEIN RPW8"/>
    <property type="match status" value="1"/>
</dbReference>
<comment type="similarity">
    <text evidence="1">Belongs to the disease resistance NB-LRR family.</text>
</comment>
<keyword evidence="2" id="KW-0433">Leucine-rich repeat</keyword>
<dbReference type="InterPro" id="IPR056789">
    <property type="entry name" value="LRR_R13L1-DRL21"/>
</dbReference>
<protein>
    <submittedName>
        <fullName evidence="13">Uncharacterized protein</fullName>
    </submittedName>
</protein>
<dbReference type="PRINTS" id="PR00364">
    <property type="entry name" value="DISEASERSIST"/>
</dbReference>
<evidence type="ECO:0000313" key="13">
    <source>
        <dbReference type="EMBL" id="KAG0528515.1"/>
    </source>
</evidence>
<dbReference type="GO" id="GO:0042742">
    <property type="term" value="P:defense response to bacterium"/>
    <property type="evidence" value="ECO:0007669"/>
    <property type="project" value="UniProtKB-ARBA"/>
</dbReference>
<evidence type="ECO:0000259" key="10">
    <source>
        <dbReference type="Pfam" id="PF23559"/>
    </source>
</evidence>
<dbReference type="InterPro" id="IPR042197">
    <property type="entry name" value="Apaf_helical"/>
</dbReference>
<dbReference type="GO" id="GO:0043531">
    <property type="term" value="F:ADP binding"/>
    <property type="evidence" value="ECO:0007669"/>
    <property type="project" value="InterPro"/>
</dbReference>
<dbReference type="InterPro" id="IPR055414">
    <property type="entry name" value="LRR_R13L4/SHOC2-like"/>
</dbReference>
<evidence type="ECO:0000256" key="3">
    <source>
        <dbReference type="ARBA" id="ARBA00022737"/>
    </source>
</evidence>
<feature type="domain" description="Disease resistance R13L4/SHOC-2-like LRR" evidence="11">
    <location>
        <begin position="1079"/>
        <end position="1189"/>
    </location>
</feature>
<dbReference type="InterPro" id="IPR027417">
    <property type="entry name" value="P-loop_NTPase"/>
</dbReference>
<evidence type="ECO:0000259" key="9">
    <source>
        <dbReference type="Pfam" id="PF18052"/>
    </source>
</evidence>
<reference evidence="13" key="2">
    <citation type="submission" date="2020-10" db="EMBL/GenBank/DDBJ databases">
        <authorList>
            <person name="Cooper E.A."/>
            <person name="Brenton Z.W."/>
            <person name="Flinn B.S."/>
            <person name="Jenkins J."/>
            <person name="Shu S."/>
            <person name="Flowers D."/>
            <person name="Luo F."/>
            <person name="Wang Y."/>
            <person name="Xia P."/>
            <person name="Barry K."/>
            <person name="Daum C."/>
            <person name="Lipzen A."/>
            <person name="Yoshinaga Y."/>
            <person name="Schmutz J."/>
            <person name="Saski C."/>
            <person name="Vermerris W."/>
            <person name="Kresovich S."/>
        </authorList>
    </citation>
    <scope>NUCLEOTIDE SEQUENCE</scope>
</reference>
<dbReference type="InterPro" id="IPR041118">
    <property type="entry name" value="Rx_N"/>
</dbReference>
<name>A0A921QWE6_SORBI</name>
<organism evidence="13 14">
    <name type="scientific">Sorghum bicolor</name>
    <name type="common">Sorghum</name>
    <name type="synonym">Sorghum vulgare</name>
    <dbReference type="NCBI Taxonomy" id="4558"/>
    <lineage>
        <taxon>Eukaryota</taxon>
        <taxon>Viridiplantae</taxon>
        <taxon>Streptophyta</taxon>
        <taxon>Embryophyta</taxon>
        <taxon>Tracheophyta</taxon>
        <taxon>Spermatophyta</taxon>
        <taxon>Magnoliopsida</taxon>
        <taxon>Liliopsida</taxon>
        <taxon>Poales</taxon>
        <taxon>Poaceae</taxon>
        <taxon>PACMAD clade</taxon>
        <taxon>Panicoideae</taxon>
        <taxon>Andropogonodae</taxon>
        <taxon>Andropogoneae</taxon>
        <taxon>Sorghinae</taxon>
        <taxon>Sorghum</taxon>
    </lineage>
</organism>
<dbReference type="GO" id="GO:0009626">
    <property type="term" value="P:plant-type hypersensitive response"/>
    <property type="evidence" value="ECO:0007669"/>
    <property type="project" value="UniProtKB-ARBA"/>
</dbReference>
<dbReference type="Pfam" id="PF23559">
    <property type="entry name" value="WHD_DRP"/>
    <property type="match status" value="1"/>
</dbReference>
<dbReference type="Gene3D" id="1.10.10.10">
    <property type="entry name" value="Winged helix-like DNA-binding domain superfamily/Winged helix DNA-binding domain"/>
    <property type="match status" value="1"/>
</dbReference>
<feature type="domain" description="Disease resistance N-terminal" evidence="9">
    <location>
        <begin position="17"/>
        <end position="98"/>
    </location>
</feature>
<comment type="caution">
    <text evidence="13">The sequence shown here is derived from an EMBL/GenBank/DDBJ whole genome shotgun (WGS) entry which is preliminary data.</text>
</comment>
<evidence type="ECO:0000256" key="4">
    <source>
        <dbReference type="ARBA" id="ARBA00022741"/>
    </source>
</evidence>
<evidence type="ECO:0000256" key="2">
    <source>
        <dbReference type="ARBA" id="ARBA00022614"/>
    </source>
</evidence>
<dbReference type="Gene3D" id="3.80.10.10">
    <property type="entry name" value="Ribonuclease Inhibitor"/>
    <property type="match status" value="3"/>
</dbReference>
<dbReference type="Pfam" id="PF25019">
    <property type="entry name" value="LRR_R13L1-DRL21"/>
    <property type="match status" value="1"/>
</dbReference>
<feature type="domain" description="R13L1/DRL21-like LRR repeat region" evidence="12">
    <location>
        <begin position="770"/>
        <end position="898"/>
    </location>
</feature>
<dbReference type="Proteomes" id="UP000807115">
    <property type="component" value="Chromosome 5"/>
</dbReference>
<dbReference type="GO" id="GO:0005524">
    <property type="term" value="F:ATP binding"/>
    <property type="evidence" value="ECO:0007669"/>
    <property type="project" value="UniProtKB-KW"/>
</dbReference>
<dbReference type="SUPFAM" id="SSF52540">
    <property type="entry name" value="P-loop containing nucleoside triphosphate hydrolases"/>
    <property type="match status" value="1"/>
</dbReference>
<dbReference type="FunFam" id="1.10.10.10:FF:000322">
    <property type="entry name" value="Probable disease resistance protein At1g63360"/>
    <property type="match status" value="1"/>
</dbReference>
<feature type="domain" description="Disease resistance protein winged helix" evidence="10">
    <location>
        <begin position="429"/>
        <end position="499"/>
    </location>
</feature>
<dbReference type="InterPro" id="IPR036388">
    <property type="entry name" value="WH-like_DNA-bd_sf"/>
</dbReference>
<dbReference type="Pfam" id="PF13855">
    <property type="entry name" value="LRR_8"/>
    <property type="match status" value="1"/>
</dbReference>
<dbReference type="PANTHER" id="PTHR36766:SF56">
    <property type="match status" value="1"/>
</dbReference>
<keyword evidence="6" id="KW-0067">ATP-binding</keyword>
<dbReference type="InterPro" id="IPR002182">
    <property type="entry name" value="NB-ARC"/>
</dbReference>
<proteinExistence type="inferred from homology"/>
<dbReference type="InterPro" id="IPR032675">
    <property type="entry name" value="LRR_dom_sf"/>
</dbReference>
<dbReference type="Gene3D" id="3.40.50.300">
    <property type="entry name" value="P-loop containing nucleotide triphosphate hydrolases"/>
    <property type="match status" value="1"/>
</dbReference>
<evidence type="ECO:0000313" key="14">
    <source>
        <dbReference type="Proteomes" id="UP000807115"/>
    </source>
</evidence>
<evidence type="ECO:0000256" key="1">
    <source>
        <dbReference type="ARBA" id="ARBA00008894"/>
    </source>
</evidence>
<dbReference type="Gene3D" id="1.10.8.430">
    <property type="entry name" value="Helical domain of apoptotic protease-activating factors"/>
    <property type="match status" value="1"/>
</dbReference>
<keyword evidence="4" id="KW-0547">Nucleotide-binding</keyword>
<keyword evidence="3" id="KW-0677">Repeat</keyword>
<dbReference type="Pfam" id="PF23598">
    <property type="entry name" value="LRR_14"/>
    <property type="match status" value="1"/>
</dbReference>
<keyword evidence="5" id="KW-0611">Plant defense</keyword>
<accession>A0A921QWE6</accession>
<dbReference type="Pfam" id="PF18052">
    <property type="entry name" value="Rx_N"/>
    <property type="match status" value="1"/>
</dbReference>